<dbReference type="PATRIC" id="fig|55758.3.peg.1078"/>
<organism evidence="1 2">
    <name type="scientific">Methanobrevibacter filiformis</name>
    <dbReference type="NCBI Taxonomy" id="55758"/>
    <lineage>
        <taxon>Archaea</taxon>
        <taxon>Methanobacteriati</taxon>
        <taxon>Methanobacteriota</taxon>
        <taxon>Methanomada group</taxon>
        <taxon>Methanobacteria</taxon>
        <taxon>Methanobacteriales</taxon>
        <taxon>Methanobacteriaceae</taxon>
        <taxon>Methanobrevibacter</taxon>
    </lineage>
</organism>
<accession>A0A166C105</accession>
<sequence>MEIKLKFRFLPILLVFGLILFVMGSANATDVSISSVNGTIQNVIDNIV</sequence>
<reference evidence="1 2" key="1">
    <citation type="submission" date="2016-04" db="EMBL/GenBank/DDBJ databases">
        <title>Genome sequence of Methanobrevibacter filiformis DSM 11501.</title>
        <authorList>
            <person name="Poehlein A."/>
            <person name="Seedorf H."/>
            <person name="Daniel R."/>
        </authorList>
    </citation>
    <scope>NUCLEOTIDE SEQUENCE [LARGE SCALE GENOMIC DNA]</scope>
    <source>
        <strain evidence="1 2">DSM 11501</strain>
    </source>
</reference>
<protein>
    <submittedName>
        <fullName evidence="1">Uncharacterized protein</fullName>
    </submittedName>
</protein>
<name>A0A166C105_9EURY</name>
<comment type="caution">
    <text evidence="1">The sequence shown here is derived from an EMBL/GenBank/DDBJ whole genome shotgun (WGS) entry which is preliminary data.</text>
</comment>
<dbReference type="EMBL" id="LWMT01000185">
    <property type="protein sequence ID" value="KZX14019.1"/>
    <property type="molecule type" value="Genomic_DNA"/>
</dbReference>
<evidence type="ECO:0000313" key="2">
    <source>
        <dbReference type="Proteomes" id="UP000077066"/>
    </source>
</evidence>
<dbReference type="AlphaFoldDB" id="A0A166C105"/>
<dbReference type="Proteomes" id="UP000077066">
    <property type="component" value="Unassembled WGS sequence"/>
</dbReference>
<keyword evidence="2" id="KW-1185">Reference proteome</keyword>
<gene>
    <name evidence="1" type="ORF">MBFIL_09430</name>
</gene>
<proteinExistence type="predicted"/>
<dbReference type="RefSeq" id="WP_157078678.1">
    <property type="nucleotide sequence ID" value="NZ_LWMT01000185.1"/>
</dbReference>
<evidence type="ECO:0000313" key="1">
    <source>
        <dbReference type="EMBL" id="KZX14019.1"/>
    </source>
</evidence>